<dbReference type="PANTHER" id="PTHR15020">
    <property type="entry name" value="FLAVIN REDUCTASE-RELATED"/>
    <property type="match status" value="1"/>
</dbReference>
<evidence type="ECO:0000313" key="2">
    <source>
        <dbReference type="EMBL" id="KAK1746923.1"/>
    </source>
</evidence>
<dbReference type="AlphaFoldDB" id="A0AAD9DIM0"/>
<proteinExistence type="predicted"/>
<accession>A0AAD9DIM0</accession>
<evidence type="ECO:0000259" key="1">
    <source>
        <dbReference type="Pfam" id="PF13460"/>
    </source>
</evidence>
<evidence type="ECO:0000313" key="3">
    <source>
        <dbReference type="Proteomes" id="UP001224775"/>
    </source>
</evidence>
<feature type="domain" description="NAD(P)-binding" evidence="1">
    <location>
        <begin position="98"/>
        <end position="305"/>
    </location>
</feature>
<dbReference type="Pfam" id="PF13460">
    <property type="entry name" value="NAD_binding_10"/>
    <property type="match status" value="1"/>
</dbReference>
<keyword evidence="3" id="KW-1185">Reference proteome</keyword>
<name>A0AAD9DIM0_9STRA</name>
<sequence length="366" mass="38329">MSKNLSLNNLTTISTIQYPSFIDGTLSKMMMKSALAYCSYVAAVLLAASKNTAALSIISNDRSINRRDALIGGAATILGAPLACGAASTPSKPVAVLGASGKTGALCVATLLRRGLPVVALTRSGEWPPKKIDLNAVGFDGDATSSNPLLTIQACDVKNAESLSTNLSGCRAVVYAASASKKGGNSKEVDGDGVIAAGNACLQQNVGRYVVISSGSTTRPNSLGFKFTEMAVAGIMTQKRRGEVGVRDAYSNQSGSSYTILRPGGLDEPKQNIIQGPSALEITQGDVLAGFVSRADVAEVAVELALSSAPNVKNTACELYYRNKVVPVDKGFKKYLQDGADLDRLYGESYDELFQGIKPNYDYLDA</sequence>
<comment type="caution">
    <text evidence="2">The sequence shown here is derived from an EMBL/GenBank/DDBJ whole genome shotgun (WGS) entry which is preliminary data.</text>
</comment>
<organism evidence="2 3">
    <name type="scientific">Skeletonema marinoi</name>
    <dbReference type="NCBI Taxonomy" id="267567"/>
    <lineage>
        <taxon>Eukaryota</taxon>
        <taxon>Sar</taxon>
        <taxon>Stramenopiles</taxon>
        <taxon>Ochrophyta</taxon>
        <taxon>Bacillariophyta</taxon>
        <taxon>Coscinodiscophyceae</taxon>
        <taxon>Thalassiosirophycidae</taxon>
        <taxon>Thalassiosirales</taxon>
        <taxon>Skeletonemataceae</taxon>
        <taxon>Skeletonema</taxon>
        <taxon>Skeletonema marinoi-dohrnii complex</taxon>
    </lineage>
</organism>
<protein>
    <submittedName>
        <fullName evidence="2">Rossmann-fold NAD(P)-binding domain-containing protein</fullName>
    </submittedName>
</protein>
<dbReference type="PANTHER" id="PTHR15020:SF11">
    <property type="entry name" value="OS06G0360300 PROTEIN"/>
    <property type="match status" value="1"/>
</dbReference>
<dbReference type="Gene3D" id="3.40.50.720">
    <property type="entry name" value="NAD(P)-binding Rossmann-like Domain"/>
    <property type="match status" value="1"/>
</dbReference>
<dbReference type="EMBL" id="JATAAI010000003">
    <property type="protein sequence ID" value="KAK1746923.1"/>
    <property type="molecule type" value="Genomic_DNA"/>
</dbReference>
<dbReference type="SUPFAM" id="SSF51735">
    <property type="entry name" value="NAD(P)-binding Rossmann-fold domains"/>
    <property type="match status" value="1"/>
</dbReference>
<dbReference type="InterPro" id="IPR016040">
    <property type="entry name" value="NAD(P)-bd_dom"/>
</dbReference>
<gene>
    <name evidence="2" type="ORF">QTG54_002267</name>
</gene>
<dbReference type="InterPro" id="IPR036291">
    <property type="entry name" value="NAD(P)-bd_dom_sf"/>
</dbReference>
<reference evidence="2" key="1">
    <citation type="submission" date="2023-06" db="EMBL/GenBank/DDBJ databases">
        <title>Survivors Of The Sea: Transcriptome response of Skeletonema marinoi to long-term dormancy.</title>
        <authorList>
            <person name="Pinder M.I.M."/>
            <person name="Kourtchenko O."/>
            <person name="Robertson E.K."/>
            <person name="Larsson T."/>
            <person name="Maumus F."/>
            <person name="Osuna-Cruz C.M."/>
            <person name="Vancaester E."/>
            <person name="Stenow R."/>
            <person name="Vandepoele K."/>
            <person name="Ploug H."/>
            <person name="Bruchert V."/>
            <person name="Godhe A."/>
            <person name="Topel M."/>
        </authorList>
    </citation>
    <scope>NUCLEOTIDE SEQUENCE</scope>
    <source>
        <strain evidence="2">R05AC</strain>
    </source>
</reference>
<dbReference type="Proteomes" id="UP001224775">
    <property type="component" value="Unassembled WGS sequence"/>
</dbReference>